<dbReference type="Gramene" id="TraesARI1A03G00052120.1">
    <property type="protein sequence ID" value="TraesARI1A03G00052120.1"/>
    <property type="gene ID" value="TraesARI1A03G00052120"/>
</dbReference>
<dbReference type="EnsemblPlants" id="TraesCS1A02G128500.1">
    <property type="protein sequence ID" value="TraesCS1A02G128500.1"/>
    <property type="gene ID" value="TraesCS1A02G128500"/>
</dbReference>
<dbReference type="Gramene" id="TraesCS1A02G128500.1">
    <property type="protein sequence ID" value="TraesCS1A02G128500.1"/>
    <property type="gene ID" value="TraesCS1A02G128500"/>
</dbReference>
<dbReference type="Gramene" id="TraesRN1A0100355400.1">
    <property type="protein sequence ID" value="TraesRN1A0100355400.1"/>
    <property type="gene ID" value="TraesRN1A0100355400"/>
</dbReference>
<evidence type="ECO:0000313" key="2">
    <source>
        <dbReference type="Proteomes" id="UP000019116"/>
    </source>
</evidence>
<reference evidence="1" key="1">
    <citation type="submission" date="2018-08" db="EMBL/GenBank/DDBJ databases">
        <authorList>
            <person name="Rossello M."/>
        </authorList>
    </citation>
    <scope>NUCLEOTIDE SEQUENCE [LARGE SCALE GENOMIC DNA]</scope>
    <source>
        <strain evidence="1">cv. Chinese Spring</strain>
    </source>
</reference>
<dbReference type="Gramene" id="TraesROB_scaffold_068491_01G000100.1">
    <property type="protein sequence ID" value="TraesROB_scaffold_068491_01G000100.1"/>
    <property type="gene ID" value="TraesROB_scaffold_068491_01G000100"/>
</dbReference>
<accession>A0A3B5XWZ2</accession>
<name>A0A3B5XWZ2_WHEAT</name>
<keyword evidence="2" id="KW-1185">Reference proteome</keyword>
<proteinExistence type="predicted"/>
<sequence>MAVGRWVLPGVPWTERRRTLSLDGRRAQDIVAPSNASEISPLLRTPTPLLPAWSARVARVVVTTTRTGVASMSVQILEPDLQCTPLPVQAFEPAAQAQHFAPLVPAVIN</sequence>
<dbReference type="Gramene" id="TraesCS1A03G0320900.1">
    <property type="protein sequence ID" value="TraesCS1A03G0320900.1.CDS"/>
    <property type="gene ID" value="TraesCS1A03G0320900"/>
</dbReference>
<dbReference type="Gramene" id="TraesSTA1A03G00050880.1">
    <property type="protein sequence ID" value="TraesSTA1A03G00050880.1"/>
    <property type="gene ID" value="TraesSTA1A03G00050880"/>
</dbReference>
<dbReference type="Gramene" id="TraesPARA_EIv1.0_0071770.1">
    <property type="protein sequence ID" value="TraesPARA_EIv1.0_0071770.1.CDS"/>
    <property type="gene ID" value="TraesPARA_EIv1.0_0071770"/>
</dbReference>
<dbReference type="Gramene" id="TraesWEE_scaffold_008763_01G000100.1">
    <property type="protein sequence ID" value="TraesWEE_scaffold_008763_01G000100.1"/>
    <property type="gene ID" value="TraesWEE_scaffold_008763_01G000100"/>
</dbReference>
<dbReference type="Gramene" id="TraesCLE_scaffold_084895_01G000100.1">
    <property type="protein sequence ID" value="TraesCLE_scaffold_084895_01G000100.1"/>
    <property type="gene ID" value="TraesCLE_scaffold_084895_01G000100"/>
</dbReference>
<dbReference type="Proteomes" id="UP000019116">
    <property type="component" value="Chromosome 1A"/>
</dbReference>
<organism evidence="1">
    <name type="scientific">Triticum aestivum</name>
    <name type="common">Wheat</name>
    <dbReference type="NCBI Taxonomy" id="4565"/>
    <lineage>
        <taxon>Eukaryota</taxon>
        <taxon>Viridiplantae</taxon>
        <taxon>Streptophyta</taxon>
        <taxon>Embryophyta</taxon>
        <taxon>Tracheophyta</taxon>
        <taxon>Spermatophyta</taxon>
        <taxon>Magnoliopsida</taxon>
        <taxon>Liliopsida</taxon>
        <taxon>Poales</taxon>
        <taxon>Poaceae</taxon>
        <taxon>BOP clade</taxon>
        <taxon>Pooideae</taxon>
        <taxon>Triticodae</taxon>
        <taxon>Triticeae</taxon>
        <taxon>Triticinae</taxon>
        <taxon>Triticum</taxon>
    </lineage>
</organism>
<dbReference type="Gramene" id="TraesMAC1A03G00052130.1">
    <property type="protein sequence ID" value="TraesMAC1A03G00052130.1"/>
    <property type="gene ID" value="TraesMAC1A03G00052130"/>
</dbReference>
<dbReference type="AlphaFoldDB" id="A0A3B5XWZ2"/>
<dbReference type="Gramene" id="TraesCAD_scaffold_071226_01G000100.1">
    <property type="protein sequence ID" value="TraesCAD_scaffold_071226_01G000100.1"/>
    <property type="gene ID" value="TraesCAD_scaffold_071226_01G000100"/>
</dbReference>
<protein>
    <submittedName>
        <fullName evidence="1">Uncharacterized protein</fullName>
    </submittedName>
</protein>
<evidence type="ECO:0000313" key="1">
    <source>
        <dbReference type="EnsemblPlants" id="TraesCS1A02G128500.1"/>
    </source>
</evidence>
<dbReference type="Gramene" id="TraesLAC1A03G00053020.1">
    <property type="protein sequence ID" value="TraesLAC1A03G00053020.1"/>
    <property type="gene ID" value="TraesLAC1A03G00053020"/>
</dbReference>
<reference evidence="1" key="2">
    <citation type="submission" date="2018-10" db="UniProtKB">
        <authorList>
            <consortium name="EnsemblPlants"/>
        </authorList>
    </citation>
    <scope>IDENTIFICATION</scope>
</reference>